<feature type="domain" description="PINIT" evidence="13">
    <location>
        <begin position="157"/>
        <end position="316"/>
    </location>
</feature>
<evidence type="ECO:0000256" key="9">
    <source>
        <dbReference type="ARBA" id="ARBA00023242"/>
    </source>
</evidence>
<feature type="domain" description="SP-RING-type" evidence="12">
    <location>
        <begin position="348"/>
        <end position="433"/>
    </location>
</feature>
<evidence type="ECO:0000256" key="1">
    <source>
        <dbReference type="ARBA" id="ARBA00004123"/>
    </source>
</evidence>
<evidence type="ECO:0000313" key="15">
    <source>
        <dbReference type="Proteomes" id="UP001205998"/>
    </source>
</evidence>
<keyword evidence="15" id="KW-1185">Reference proteome</keyword>
<reference evidence="14" key="1">
    <citation type="submission" date="2018-07" db="EMBL/GenBank/DDBJ databases">
        <title>Comparative genomics of catfishes provides insights into carnivory and benthic adaptation.</title>
        <authorList>
            <person name="Zhang Y."/>
            <person name="Wang D."/>
            <person name="Peng Z."/>
            <person name="Zheng S."/>
            <person name="Shao F."/>
            <person name="Tao W."/>
        </authorList>
    </citation>
    <scope>NUCLEOTIDE SEQUENCE</scope>
    <source>
        <strain evidence="14">Chongqing</strain>
    </source>
</reference>
<dbReference type="InterPro" id="IPR023321">
    <property type="entry name" value="PINIT"/>
</dbReference>
<dbReference type="InterPro" id="IPR038654">
    <property type="entry name" value="PINIT_sf"/>
</dbReference>
<evidence type="ECO:0000313" key="14">
    <source>
        <dbReference type="EMBL" id="KAI5616529.1"/>
    </source>
</evidence>
<dbReference type="AlphaFoldDB" id="A0AAD5FI68"/>
<dbReference type="InterPro" id="IPR003034">
    <property type="entry name" value="SAP_dom"/>
</dbReference>
<evidence type="ECO:0000259" key="12">
    <source>
        <dbReference type="PROSITE" id="PS51044"/>
    </source>
</evidence>
<feature type="domain" description="SAP" evidence="11">
    <location>
        <begin position="78"/>
        <end position="112"/>
    </location>
</feature>
<dbReference type="GO" id="GO:0008270">
    <property type="term" value="F:zinc ion binding"/>
    <property type="evidence" value="ECO:0007669"/>
    <property type="project" value="UniProtKB-KW"/>
</dbReference>
<dbReference type="Pfam" id="PF14324">
    <property type="entry name" value="PINIT"/>
    <property type="match status" value="1"/>
</dbReference>
<evidence type="ECO:0000256" key="6">
    <source>
        <dbReference type="ARBA" id="ARBA00022771"/>
    </source>
</evidence>
<dbReference type="PROSITE" id="PS51044">
    <property type="entry name" value="ZF_SP_RING"/>
    <property type="match status" value="1"/>
</dbReference>
<evidence type="ECO:0000256" key="10">
    <source>
        <dbReference type="PROSITE-ProRule" id="PRU00452"/>
    </source>
</evidence>
<dbReference type="InterPro" id="IPR004181">
    <property type="entry name" value="Znf_MIZ"/>
</dbReference>
<keyword evidence="7" id="KW-0833">Ubl conjugation pathway</keyword>
<comment type="subcellular location">
    <subcellularLocation>
        <location evidence="1">Nucleus</location>
    </subcellularLocation>
</comment>
<dbReference type="GO" id="GO:0061665">
    <property type="term" value="F:SUMO ligase activity"/>
    <property type="evidence" value="ECO:0007669"/>
    <property type="project" value="TreeGrafter"/>
</dbReference>
<keyword evidence="5" id="KW-0479">Metal-binding</keyword>
<keyword evidence="4" id="KW-0808">Transferase</keyword>
<dbReference type="PROSITE" id="PS50800">
    <property type="entry name" value="SAP"/>
    <property type="match status" value="1"/>
</dbReference>
<dbReference type="GO" id="GO:0006357">
    <property type="term" value="P:regulation of transcription by RNA polymerase II"/>
    <property type="evidence" value="ECO:0007669"/>
    <property type="project" value="TreeGrafter"/>
</dbReference>
<dbReference type="GO" id="GO:0003712">
    <property type="term" value="F:transcription coregulator activity"/>
    <property type="evidence" value="ECO:0007669"/>
    <property type="project" value="TreeGrafter"/>
</dbReference>
<evidence type="ECO:0000256" key="2">
    <source>
        <dbReference type="ARBA" id="ARBA00004718"/>
    </source>
</evidence>
<dbReference type="PANTHER" id="PTHR10782">
    <property type="entry name" value="ZINC FINGER MIZ DOMAIN-CONTAINING PROTEIN"/>
    <property type="match status" value="1"/>
</dbReference>
<evidence type="ECO:0000256" key="8">
    <source>
        <dbReference type="ARBA" id="ARBA00022833"/>
    </source>
</evidence>
<comment type="similarity">
    <text evidence="3">Belongs to the PIAS family.</text>
</comment>
<dbReference type="Proteomes" id="UP001205998">
    <property type="component" value="Unassembled WGS sequence"/>
</dbReference>
<sequence>MQNGCDRRVSARVKGKVYRTVVRPEMLYGLETVALSKRQKVELEVAELKMLRFSLEVMTMDRIRIEFIGRTLHVGGMVESLRVAELRSLLSTMGKDKKGLKKDLLQRATELLQNNFHPELFSAIQELYDRRHSTGNTNSRRSQVITMPATVVVNADYPKKSCSPVHKPEVHMIKLPFCQTLETIVAPKPLVATYASTQQIDLITFSLTTKQWSRIKNCPSKDGVKPVQVVLRICYTESIGVENDQYPPNVGVLVNGYNCPVQVHYSSNKKSLEPSQPCRPIDLTPFMKAFTDNRVAITWENFGKFYSVAVYLVKVSSSADLLAQLQENGVESVESCKQKVCEKLQCNPENEIATTGLQVSLICPLAKMRMSDPCRAQTCAHMQCFDAAFYLQMNERKPSWTCPVCHKPALFDALQIDGLLSGILQCADEAVKEIEYLSNGSWRAVGKEKVCSTTTDLSSLSHKNNPLLQDIVDLTQFYSDSDDDREAMETEEIVWAHVKIERVRFSKSSMHK</sequence>
<accession>A0AAD5FI68</accession>
<evidence type="ECO:0000259" key="11">
    <source>
        <dbReference type="PROSITE" id="PS50800"/>
    </source>
</evidence>
<keyword evidence="9" id="KW-0539">Nucleus</keyword>
<evidence type="ECO:0000256" key="4">
    <source>
        <dbReference type="ARBA" id="ARBA00022679"/>
    </source>
</evidence>
<dbReference type="GO" id="GO:0016925">
    <property type="term" value="P:protein sumoylation"/>
    <property type="evidence" value="ECO:0007669"/>
    <property type="project" value="TreeGrafter"/>
</dbReference>
<comment type="caution">
    <text evidence="14">The sequence shown here is derived from an EMBL/GenBank/DDBJ whole genome shotgun (WGS) entry which is preliminary data.</text>
</comment>
<evidence type="ECO:0000256" key="5">
    <source>
        <dbReference type="ARBA" id="ARBA00022723"/>
    </source>
</evidence>
<dbReference type="PROSITE" id="PS51466">
    <property type="entry name" value="PINIT"/>
    <property type="match status" value="1"/>
</dbReference>
<keyword evidence="8" id="KW-0862">Zinc</keyword>
<gene>
    <name evidence="14" type="ORF">C0J50_23953</name>
</gene>
<dbReference type="EMBL" id="MU551724">
    <property type="protein sequence ID" value="KAI5616529.1"/>
    <property type="molecule type" value="Genomic_DNA"/>
</dbReference>
<evidence type="ECO:0000256" key="7">
    <source>
        <dbReference type="ARBA" id="ARBA00022786"/>
    </source>
</evidence>
<dbReference type="Pfam" id="PF02037">
    <property type="entry name" value="SAP"/>
    <property type="match status" value="1"/>
</dbReference>
<evidence type="ECO:0000259" key="13">
    <source>
        <dbReference type="PROSITE" id="PS51466"/>
    </source>
</evidence>
<proteinExistence type="inferred from homology"/>
<dbReference type="Gene3D" id="3.30.40.10">
    <property type="entry name" value="Zinc/RING finger domain, C3HC4 (zinc finger)"/>
    <property type="match status" value="1"/>
</dbReference>
<dbReference type="GO" id="GO:0000785">
    <property type="term" value="C:chromatin"/>
    <property type="evidence" value="ECO:0007669"/>
    <property type="project" value="TreeGrafter"/>
</dbReference>
<dbReference type="InterPro" id="IPR036361">
    <property type="entry name" value="SAP_dom_sf"/>
</dbReference>
<dbReference type="SMART" id="SM00513">
    <property type="entry name" value="SAP"/>
    <property type="match status" value="1"/>
</dbReference>
<dbReference type="Gene3D" id="2.60.120.780">
    <property type="entry name" value="PINIT domain"/>
    <property type="match status" value="1"/>
</dbReference>
<organism evidence="14 15">
    <name type="scientific">Silurus asotus</name>
    <name type="common">Amur catfish</name>
    <name type="synonym">Parasilurus asotus</name>
    <dbReference type="NCBI Taxonomy" id="30991"/>
    <lineage>
        <taxon>Eukaryota</taxon>
        <taxon>Metazoa</taxon>
        <taxon>Chordata</taxon>
        <taxon>Craniata</taxon>
        <taxon>Vertebrata</taxon>
        <taxon>Euteleostomi</taxon>
        <taxon>Actinopterygii</taxon>
        <taxon>Neopterygii</taxon>
        <taxon>Teleostei</taxon>
        <taxon>Ostariophysi</taxon>
        <taxon>Siluriformes</taxon>
        <taxon>Siluridae</taxon>
        <taxon>Silurus</taxon>
    </lineage>
</organism>
<dbReference type="Gene3D" id="1.10.720.30">
    <property type="entry name" value="SAP domain"/>
    <property type="match status" value="1"/>
</dbReference>
<dbReference type="GO" id="GO:0005634">
    <property type="term" value="C:nucleus"/>
    <property type="evidence" value="ECO:0007669"/>
    <property type="project" value="UniProtKB-SubCell"/>
</dbReference>
<dbReference type="SUPFAM" id="SSF68906">
    <property type="entry name" value="SAP domain"/>
    <property type="match status" value="1"/>
</dbReference>
<comment type="pathway">
    <text evidence="2">Protein modification; protein sumoylation.</text>
</comment>
<dbReference type="Pfam" id="PF02891">
    <property type="entry name" value="zf-MIZ"/>
    <property type="match status" value="1"/>
</dbReference>
<protein>
    <submittedName>
        <fullName evidence="14">Protein inhibitor of activated STAT, 4b isoform 1</fullName>
    </submittedName>
</protein>
<dbReference type="PANTHER" id="PTHR10782:SF9">
    <property type="entry name" value="E3 SUMO-PROTEIN LIGASE PIAS4"/>
    <property type="match status" value="1"/>
</dbReference>
<dbReference type="InterPro" id="IPR013083">
    <property type="entry name" value="Znf_RING/FYVE/PHD"/>
</dbReference>
<keyword evidence="6 10" id="KW-0863">Zinc-finger</keyword>
<name>A0AAD5FI68_SILAS</name>
<evidence type="ECO:0000256" key="3">
    <source>
        <dbReference type="ARBA" id="ARBA00005383"/>
    </source>
</evidence>